<feature type="compositionally biased region" description="Basic and acidic residues" evidence="1">
    <location>
        <begin position="73"/>
        <end position="84"/>
    </location>
</feature>
<protein>
    <submittedName>
        <fullName evidence="2">Uncharacterized protein</fullName>
    </submittedName>
</protein>
<evidence type="ECO:0000256" key="1">
    <source>
        <dbReference type="SAM" id="MobiDB-lite"/>
    </source>
</evidence>
<accession>A0A9Q1IF44</accession>
<dbReference type="Proteomes" id="UP001152622">
    <property type="component" value="Chromosome 18"/>
</dbReference>
<organism evidence="2 3">
    <name type="scientific">Synaphobranchus kaupii</name>
    <name type="common">Kaup's arrowtooth eel</name>
    <dbReference type="NCBI Taxonomy" id="118154"/>
    <lineage>
        <taxon>Eukaryota</taxon>
        <taxon>Metazoa</taxon>
        <taxon>Chordata</taxon>
        <taxon>Craniata</taxon>
        <taxon>Vertebrata</taxon>
        <taxon>Euteleostomi</taxon>
        <taxon>Actinopterygii</taxon>
        <taxon>Neopterygii</taxon>
        <taxon>Teleostei</taxon>
        <taxon>Anguilliformes</taxon>
        <taxon>Synaphobranchidae</taxon>
        <taxon>Synaphobranchus</taxon>
    </lineage>
</organism>
<dbReference type="AlphaFoldDB" id="A0A9Q1IF44"/>
<evidence type="ECO:0000313" key="3">
    <source>
        <dbReference type="Proteomes" id="UP001152622"/>
    </source>
</evidence>
<feature type="region of interest" description="Disordered" evidence="1">
    <location>
        <begin position="1"/>
        <end position="45"/>
    </location>
</feature>
<comment type="caution">
    <text evidence="2">The sequence shown here is derived from an EMBL/GenBank/DDBJ whole genome shotgun (WGS) entry which is preliminary data.</text>
</comment>
<keyword evidence="3" id="KW-1185">Reference proteome</keyword>
<proteinExistence type="predicted"/>
<reference evidence="2" key="1">
    <citation type="journal article" date="2023" name="Science">
        <title>Genome structures resolve the early diversification of teleost fishes.</title>
        <authorList>
            <person name="Parey E."/>
            <person name="Louis A."/>
            <person name="Montfort J."/>
            <person name="Bouchez O."/>
            <person name="Roques C."/>
            <person name="Iampietro C."/>
            <person name="Lluch J."/>
            <person name="Castinel A."/>
            <person name="Donnadieu C."/>
            <person name="Desvignes T."/>
            <person name="Floi Bucao C."/>
            <person name="Jouanno E."/>
            <person name="Wen M."/>
            <person name="Mejri S."/>
            <person name="Dirks R."/>
            <person name="Jansen H."/>
            <person name="Henkel C."/>
            <person name="Chen W.J."/>
            <person name="Zahm M."/>
            <person name="Cabau C."/>
            <person name="Klopp C."/>
            <person name="Thompson A.W."/>
            <person name="Robinson-Rechavi M."/>
            <person name="Braasch I."/>
            <person name="Lecointre G."/>
            <person name="Bobe J."/>
            <person name="Postlethwait J.H."/>
            <person name="Berthelot C."/>
            <person name="Roest Crollius H."/>
            <person name="Guiguen Y."/>
        </authorList>
    </citation>
    <scope>NUCLEOTIDE SEQUENCE</scope>
    <source>
        <strain evidence="2">WJC10195</strain>
    </source>
</reference>
<feature type="region of interest" description="Disordered" evidence="1">
    <location>
        <begin position="69"/>
        <end position="101"/>
    </location>
</feature>
<evidence type="ECO:0000313" key="2">
    <source>
        <dbReference type="EMBL" id="KAJ8338265.1"/>
    </source>
</evidence>
<feature type="compositionally biased region" description="Basic and acidic residues" evidence="1">
    <location>
        <begin position="24"/>
        <end position="45"/>
    </location>
</feature>
<sequence>MDSLPTSIGVGAEAVEMPPAINGSRKEMDDGAPPKRTAEKHGRDGFRQAARRLALTAVILALSLGPLRLLPRQSEDRGKEEKGQRPARSPNMACQILRGGE</sequence>
<name>A0A9Q1IF44_SYNKA</name>
<gene>
    <name evidence="2" type="ORF">SKAU_G00372310</name>
</gene>
<dbReference type="EMBL" id="JAINUF010000018">
    <property type="protein sequence ID" value="KAJ8338265.1"/>
    <property type="molecule type" value="Genomic_DNA"/>
</dbReference>